<proteinExistence type="predicted"/>
<reference evidence="1 2" key="1">
    <citation type="submission" date="2024-05" db="EMBL/GenBank/DDBJ databases">
        <authorList>
            <person name="Liu Q."/>
            <person name="Xin Y.-H."/>
        </authorList>
    </citation>
    <scope>NUCLEOTIDE SEQUENCE [LARGE SCALE GENOMIC DNA]</scope>
    <source>
        <strain evidence="1 2">CGMCC 1.10181</strain>
    </source>
</reference>
<protein>
    <submittedName>
        <fullName evidence="1">Uncharacterized protein</fullName>
    </submittedName>
</protein>
<gene>
    <name evidence="1" type="ORF">ABC974_06810</name>
</gene>
<organism evidence="1 2">
    <name type="scientific">Sphingomonas oligophenolica</name>
    <dbReference type="NCBI Taxonomy" id="301154"/>
    <lineage>
        <taxon>Bacteria</taxon>
        <taxon>Pseudomonadati</taxon>
        <taxon>Pseudomonadota</taxon>
        <taxon>Alphaproteobacteria</taxon>
        <taxon>Sphingomonadales</taxon>
        <taxon>Sphingomonadaceae</taxon>
        <taxon>Sphingomonas</taxon>
    </lineage>
</organism>
<evidence type="ECO:0000313" key="2">
    <source>
        <dbReference type="Proteomes" id="UP001419910"/>
    </source>
</evidence>
<comment type="caution">
    <text evidence="1">The sequence shown here is derived from an EMBL/GenBank/DDBJ whole genome shotgun (WGS) entry which is preliminary data.</text>
</comment>
<dbReference type="EMBL" id="JBDIME010000004">
    <property type="protein sequence ID" value="MEN2789327.1"/>
    <property type="molecule type" value="Genomic_DNA"/>
</dbReference>
<sequence length="118" mass="12858">MSWSRKTRWFRSVRTVPGEPGHRQADDLDCVGKGNRVQDNALRILDIDPLAKVDAASQHVMGDQGAHLAQRPRPGFSHVEVGAFMVENAFNAIVIVKKDSCHAAPHQAGAHRLSAAEA</sequence>
<evidence type="ECO:0000313" key="1">
    <source>
        <dbReference type="EMBL" id="MEN2789327.1"/>
    </source>
</evidence>
<keyword evidence="2" id="KW-1185">Reference proteome</keyword>
<dbReference type="Proteomes" id="UP001419910">
    <property type="component" value="Unassembled WGS sequence"/>
</dbReference>
<name>A0ABU9Y0N8_9SPHN</name>
<accession>A0ABU9Y0N8</accession>